<evidence type="ECO:0000313" key="2">
    <source>
        <dbReference type="Proteomes" id="UP001163835"/>
    </source>
</evidence>
<gene>
    <name evidence="1" type="ORF">F5876DRAFT_83655</name>
</gene>
<reference evidence="1" key="1">
    <citation type="submission" date="2022-09" db="EMBL/GenBank/DDBJ databases">
        <title>A Global Phylogenomic Analysis of the Shiitake Genus Lentinula.</title>
        <authorList>
            <consortium name="DOE Joint Genome Institute"/>
            <person name="Sierra-Patev S."/>
            <person name="Min B."/>
            <person name="Naranjo-Ortiz M."/>
            <person name="Looney B."/>
            <person name="Konkel Z."/>
            <person name="Slot J.C."/>
            <person name="Sakamoto Y."/>
            <person name="Steenwyk J.L."/>
            <person name="Rokas A."/>
            <person name="Carro J."/>
            <person name="Camarero S."/>
            <person name="Ferreira P."/>
            <person name="Molpeceres G."/>
            <person name="Ruiz-Duenas F.J."/>
            <person name="Serrano A."/>
            <person name="Henrissat B."/>
            <person name="Drula E."/>
            <person name="Hughes K.W."/>
            <person name="Mata J.L."/>
            <person name="Ishikawa N.K."/>
            <person name="Vargas-Isla R."/>
            <person name="Ushijima S."/>
            <person name="Smith C.A."/>
            <person name="Ahrendt S."/>
            <person name="Andreopoulos W."/>
            <person name="He G."/>
            <person name="Labutti K."/>
            <person name="Lipzen A."/>
            <person name="Ng V."/>
            <person name="Riley R."/>
            <person name="Sandor L."/>
            <person name="Barry K."/>
            <person name="Martinez A.T."/>
            <person name="Xiao Y."/>
            <person name="Gibbons J.G."/>
            <person name="Terashima K."/>
            <person name="Grigoriev I.V."/>
            <person name="Hibbett D.S."/>
        </authorList>
    </citation>
    <scope>NUCLEOTIDE SEQUENCE</scope>
    <source>
        <strain evidence="1">TMI1499</strain>
    </source>
</reference>
<dbReference type="Proteomes" id="UP001163835">
    <property type="component" value="Unassembled WGS sequence"/>
</dbReference>
<protein>
    <submittedName>
        <fullName evidence="1">Uncharacterized protein</fullName>
    </submittedName>
</protein>
<accession>A0ACC1THG7</accession>
<evidence type="ECO:0000313" key="1">
    <source>
        <dbReference type="EMBL" id="KAJ3804162.1"/>
    </source>
</evidence>
<sequence>MRIRKGEGREGGGEGSKGGNATGTTLDTDEYGYRWRSNPMQSKTTQQQHSFTTESNYTRLRHVEEDWEESPSVELPQREQTQPHSPPPLSMPFNPANSALIAAKSNPAVLGRGDVMWPEFSGGDGGGGGAGGAGKGGGGV</sequence>
<dbReference type="EMBL" id="MU796241">
    <property type="protein sequence ID" value="KAJ3804162.1"/>
    <property type="molecule type" value="Genomic_DNA"/>
</dbReference>
<comment type="caution">
    <text evidence="1">The sequence shown here is derived from an EMBL/GenBank/DDBJ whole genome shotgun (WGS) entry which is preliminary data.</text>
</comment>
<keyword evidence="2" id="KW-1185">Reference proteome</keyword>
<proteinExistence type="predicted"/>
<organism evidence="1 2">
    <name type="scientific">Lentinula aff. lateritia</name>
    <dbReference type="NCBI Taxonomy" id="2804960"/>
    <lineage>
        <taxon>Eukaryota</taxon>
        <taxon>Fungi</taxon>
        <taxon>Dikarya</taxon>
        <taxon>Basidiomycota</taxon>
        <taxon>Agaricomycotina</taxon>
        <taxon>Agaricomycetes</taxon>
        <taxon>Agaricomycetidae</taxon>
        <taxon>Agaricales</taxon>
        <taxon>Marasmiineae</taxon>
        <taxon>Omphalotaceae</taxon>
        <taxon>Lentinula</taxon>
    </lineage>
</organism>
<name>A0ACC1THG7_9AGAR</name>